<dbReference type="Proteomes" id="UP000249341">
    <property type="component" value="Unassembled WGS sequence"/>
</dbReference>
<proteinExistence type="predicted"/>
<keyword evidence="1" id="KW-0472">Membrane</keyword>
<feature type="transmembrane region" description="Helical" evidence="1">
    <location>
        <begin position="142"/>
        <end position="158"/>
    </location>
</feature>
<keyword evidence="1" id="KW-1133">Transmembrane helix</keyword>
<evidence type="ECO:0000259" key="2">
    <source>
        <dbReference type="Pfam" id="PF19830"/>
    </source>
</evidence>
<name>A0A327ZK30_9ACTN</name>
<feature type="transmembrane region" description="Helical" evidence="1">
    <location>
        <begin position="21"/>
        <end position="40"/>
    </location>
</feature>
<feature type="transmembrane region" description="Helical" evidence="1">
    <location>
        <begin position="413"/>
        <end position="431"/>
    </location>
</feature>
<feature type="domain" description="DUF6311" evidence="2">
    <location>
        <begin position="74"/>
        <end position="350"/>
    </location>
</feature>
<dbReference type="EMBL" id="QLMJ01000007">
    <property type="protein sequence ID" value="RAK37008.1"/>
    <property type="molecule type" value="Genomic_DNA"/>
</dbReference>
<evidence type="ECO:0000313" key="4">
    <source>
        <dbReference type="Proteomes" id="UP000249341"/>
    </source>
</evidence>
<reference evidence="3 4" key="1">
    <citation type="submission" date="2018-06" db="EMBL/GenBank/DDBJ databases">
        <title>Genomic Encyclopedia of Type Strains, Phase III (KMG-III): the genomes of soil and plant-associated and newly described type strains.</title>
        <authorList>
            <person name="Whitman W."/>
        </authorList>
    </citation>
    <scope>NUCLEOTIDE SEQUENCE [LARGE SCALE GENOMIC DNA]</scope>
    <source>
        <strain evidence="3 4">CGMCC 4.7090</strain>
    </source>
</reference>
<evidence type="ECO:0000256" key="1">
    <source>
        <dbReference type="SAM" id="Phobius"/>
    </source>
</evidence>
<feature type="transmembrane region" description="Helical" evidence="1">
    <location>
        <begin position="379"/>
        <end position="401"/>
    </location>
</feature>
<sequence length="590" mass="64476">MSTAGEVPAATGSWWLRRIDVWVPLGYLLLAIVVLIRLWIDPNGRVLASNDDDHGVFLFVLAHADRVIFDGASPFFSDRLNAPVGVNMMANTSILALSLPLAPITHFLGAGVSVALLITLGLAGTAYAWYWVLSRHLVRSRVAAAIGGVFCGFAPTMVSHANGHVNFVNQYVVPFIVWQVLRLREPGRALRGGIILGLLIVLQCFINEETLLFTALTLGVFVVAYAVMAFDVVRAVWKRFLAGLGVAAATAGVLLAYPLWYQFFAPGNYHGQPFEPDMYVTDLASLFGFARQSLAGNAALTRSMSVSATEDNTFFGPFGFVMIVVAVVMVWRNVAARAAGIAGLVLLLMSFGPVLKVFGRDTGIPLPFGLISHVPIIDLVSVTRFAMVPATIVGVLYALAADKVRIYPDKKRRLFWIGMTLALVPLIPKPLPVVEGEPLPAFLTQGTYKEYVANDRTLITVPLPEVTTGRTGMRWATLMNLDYATPRGYFMGPVNPPADDTGSWNAPRRFTSDLLWRVREYGRVPELTDADRARITEDLIFWRAGVIILVPGGRNPEAQRELLVDALGEPKSAGGVEFWDMRSLPVPPKE</sequence>
<feature type="transmembrane region" description="Helical" evidence="1">
    <location>
        <begin position="188"/>
        <end position="206"/>
    </location>
</feature>
<dbReference type="Pfam" id="PF19830">
    <property type="entry name" value="DUF6311"/>
    <property type="match status" value="1"/>
</dbReference>
<feature type="transmembrane region" description="Helical" evidence="1">
    <location>
        <begin position="338"/>
        <end position="359"/>
    </location>
</feature>
<feature type="transmembrane region" description="Helical" evidence="1">
    <location>
        <begin position="107"/>
        <end position="130"/>
    </location>
</feature>
<feature type="transmembrane region" description="Helical" evidence="1">
    <location>
        <begin position="240"/>
        <end position="260"/>
    </location>
</feature>
<dbReference type="InterPro" id="IPR046278">
    <property type="entry name" value="DUF6311"/>
</dbReference>
<gene>
    <name evidence="3" type="ORF">B0I29_107270</name>
</gene>
<comment type="caution">
    <text evidence="3">The sequence shown here is derived from an EMBL/GenBank/DDBJ whole genome shotgun (WGS) entry which is preliminary data.</text>
</comment>
<feature type="transmembrane region" description="Helical" evidence="1">
    <location>
        <begin position="314"/>
        <end position="331"/>
    </location>
</feature>
<keyword evidence="1" id="KW-0812">Transmembrane</keyword>
<accession>A0A327ZK30</accession>
<dbReference type="AlphaFoldDB" id="A0A327ZK30"/>
<evidence type="ECO:0000313" key="3">
    <source>
        <dbReference type="EMBL" id="RAK37008.1"/>
    </source>
</evidence>
<organism evidence="3 4">
    <name type="scientific">Actinoplanes lutulentus</name>
    <dbReference type="NCBI Taxonomy" id="1287878"/>
    <lineage>
        <taxon>Bacteria</taxon>
        <taxon>Bacillati</taxon>
        <taxon>Actinomycetota</taxon>
        <taxon>Actinomycetes</taxon>
        <taxon>Micromonosporales</taxon>
        <taxon>Micromonosporaceae</taxon>
        <taxon>Actinoplanes</taxon>
    </lineage>
</organism>
<protein>
    <recommendedName>
        <fullName evidence="2">DUF6311 domain-containing protein</fullName>
    </recommendedName>
</protein>
<keyword evidence="4" id="KW-1185">Reference proteome</keyword>
<feature type="transmembrane region" description="Helical" evidence="1">
    <location>
        <begin position="212"/>
        <end position="233"/>
    </location>
</feature>